<dbReference type="AlphaFoldDB" id="A0A0R1YFY8"/>
<proteinExistence type="predicted"/>
<comment type="caution">
    <text evidence="1">The sequence shown here is derived from an EMBL/GenBank/DDBJ whole genome shotgun (WGS) entry which is preliminary data.</text>
</comment>
<gene>
    <name evidence="1" type="ORF">FC39_GL001305</name>
</gene>
<dbReference type="EMBL" id="AZGI01000003">
    <property type="protein sequence ID" value="KRM41103.1"/>
    <property type="molecule type" value="Genomic_DNA"/>
</dbReference>
<evidence type="ECO:0000313" key="1">
    <source>
        <dbReference type="EMBL" id="KRM41103.1"/>
    </source>
</evidence>
<dbReference type="eggNOG" id="ENOG5034AK2">
    <property type="taxonomic scope" value="Bacteria"/>
</dbReference>
<dbReference type="Proteomes" id="UP000051223">
    <property type="component" value="Unassembled WGS sequence"/>
</dbReference>
<dbReference type="RefSeq" id="WP_025080113.1">
    <property type="nucleotide sequence ID" value="NZ_AZGI01000003.1"/>
</dbReference>
<accession>A0A0R1YFY8</accession>
<evidence type="ECO:0000313" key="2">
    <source>
        <dbReference type="Proteomes" id="UP000051223"/>
    </source>
</evidence>
<keyword evidence="2" id="KW-1185">Reference proteome</keyword>
<reference evidence="1 2" key="1">
    <citation type="journal article" date="2015" name="Genome Announc.">
        <title>Expanding the biotechnology potential of lactobacilli through comparative genomics of 213 strains and associated genera.</title>
        <authorList>
            <person name="Sun Z."/>
            <person name="Harris H.M."/>
            <person name="McCann A."/>
            <person name="Guo C."/>
            <person name="Argimon S."/>
            <person name="Zhang W."/>
            <person name="Yang X."/>
            <person name="Jeffery I.B."/>
            <person name="Cooney J.C."/>
            <person name="Kagawa T.F."/>
            <person name="Liu W."/>
            <person name="Song Y."/>
            <person name="Salvetti E."/>
            <person name="Wrobel A."/>
            <person name="Rasinkangas P."/>
            <person name="Parkhill J."/>
            <person name="Rea M.C."/>
            <person name="O'Sullivan O."/>
            <person name="Ritari J."/>
            <person name="Douillard F.P."/>
            <person name="Paul Ross R."/>
            <person name="Yang R."/>
            <person name="Briner A.E."/>
            <person name="Felis G.E."/>
            <person name="de Vos W.M."/>
            <person name="Barrangou R."/>
            <person name="Klaenhammer T.R."/>
            <person name="Caufield P.W."/>
            <person name="Cui Y."/>
            <person name="Zhang H."/>
            <person name="O'Toole P.W."/>
        </authorList>
    </citation>
    <scope>NUCLEOTIDE SEQUENCE [LARGE SCALE GENOMIC DNA]</scope>
    <source>
        <strain evidence="1 2">DSM 5661</strain>
    </source>
</reference>
<protein>
    <recommendedName>
        <fullName evidence="3">GW domain-containing protein</fullName>
    </recommendedName>
</protein>
<organism evidence="1 2">
    <name type="scientific">Lactobacillus hamsteri DSM 5661 = JCM 6256</name>
    <dbReference type="NCBI Taxonomy" id="1423754"/>
    <lineage>
        <taxon>Bacteria</taxon>
        <taxon>Bacillati</taxon>
        <taxon>Bacillota</taxon>
        <taxon>Bacilli</taxon>
        <taxon>Lactobacillales</taxon>
        <taxon>Lactobacillaceae</taxon>
        <taxon>Lactobacillus</taxon>
    </lineage>
</organism>
<evidence type="ECO:0008006" key="3">
    <source>
        <dbReference type="Google" id="ProtNLM"/>
    </source>
</evidence>
<dbReference type="STRING" id="1423754.FC39_GL001305"/>
<name>A0A0R1YFY8_9LACO</name>
<sequence>MKNKKVGFVFLSFLTIVFLFCYSKKTYAKSYSDYQTKIVNNHKFNIYRFLTKSGPKSVMSNTKTLHYGNYQSKLMRKNHHQRYWYVLIDGHNAGWVNEKAFQRNKISVAKNVSLVYNPVYNFPVRDAINYVTDKHGTSVSANKVKASQLSVSSKDIGEHNIKYSYDKAHAYSTVVVRKDQNEGIVKPKIKAQPGKSTSTWKHHFKSSGNWGKSYAPETKSHVLISGGLKLRTVFYQPATLSQGNTLRGTVGPTPEGMTISNGRVYISMYLDPNLQHAKVVSYKLNKVPNKYDLQKLPWLPWNKFVSFAKYIKVSPLIKMGHGQSLSSTKKYLYVIANDHLLKNSFNSEEIIQIKKSNLQIKKIWTFRIWNISKKYSYYIHNAVFVNDHEFYAVFHNSTRHKFQYWRVVRHGNKWIPKEVGVTQGEFMKNNSPVQGFTYNTSNQQFYLAFNDYIFRIARNGRLLNTSHFHTGREFEGISIDKNKLYAELAERPELMASLIK</sequence>
<dbReference type="PATRIC" id="fig|1423754.3.peg.1343"/>